<sequence length="77" mass="8338">MDSFSELLALQVVLQPDREQQNCPEAAPELVGSHDESLISAQKNTFALGPACGPLKKAVKGQVAKNNNRPPEKQKRA</sequence>
<comment type="caution">
    <text evidence="1">The sequence shown here is derived from an EMBL/GenBank/DDBJ whole genome shotgun (WGS) entry which is preliminary data.</text>
</comment>
<name>A0A3M3ZJB6_9PSED</name>
<evidence type="ECO:0000313" key="2">
    <source>
        <dbReference type="Proteomes" id="UP000281604"/>
    </source>
</evidence>
<evidence type="ECO:0000313" key="1">
    <source>
        <dbReference type="EMBL" id="RMO94731.1"/>
    </source>
</evidence>
<organism evidence="1 2">
    <name type="scientific">Pseudomonas syringae pv. persicae</name>
    <dbReference type="NCBI Taxonomy" id="237306"/>
    <lineage>
        <taxon>Bacteria</taxon>
        <taxon>Pseudomonadati</taxon>
        <taxon>Pseudomonadota</taxon>
        <taxon>Gammaproteobacteria</taxon>
        <taxon>Pseudomonadales</taxon>
        <taxon>Pseudomonadaceae</taxon>
        <taxon>Pseudomonas</taxon>
    </lineage>
</organism>
<dbReference type="EMBL" id="RBQE01000619">
    <property type="protein sequence ID" value="RMO94731.1"/>
    <property type="molecule type" value="Genomic_DNA"/>
</dbReference>
<accession>A0A3M3ZJB6</accession>
<dbReference type="AlphaFoldDB" id="A0A3M3ZJB6"/>
<gene>
    <name evidence="1" type="ORF">ALQ30_102114</name>
</gene>
<dbReference type="Proteomes" id="UP000281604">
    <property type="component" value="Unassembled WGS sequence"/>
</dbReference>
<reference evidence="1 2" key="1">
    <citation type="submission" date="2018-08" db="EMBL/GenBank/DDBJ databases">
        <title>Recombination of ecologically and evolutionarily significant loci maintains genetic cohesion in the Pseudomonas syringae species complex.</title>
        <authorList>
            <person name="Dillon M."/>
            <person name="Thakur S."/>
            <person name="Almeida R.N.D."/>
            <person name="Weir B.S."/>
            <person name="Guttman D.S."/>
        </authorList>
    </citation>
    <scope>NUCLEOTIDE SEQUENCE [LARGE SCALE GENOMIC DNA]</scope>
    <source>
        <strain evidence="1 2">ICMP 3706</strain>
    </source>
</reference>
<protein>
    <submittedName>
        <fullName evidence="1">Uncharacterized protein</fullName>
    </submittedName>
</protein>
<proteinExistence type="predicted"/>